<evidence type="ECO:0000256" key="1">
    <source>
        <dbReference type="ARBA" id="ARBA00005750"/>
    </source>
</evidence>
<name>A0A084JVZ5_NONUL</name>
<dbReference type="GO" id="GO:0004725">
    <property type="term" value="F:protein tyrosine phosphatase activity"/>
    <property type="evidence" value="ECO:0007669"/>
    <property type="project" value="UniProtKB-EC"/>
</dbReference>
<dbReference type="EMBL" id="JPJI01000032">
    <property type="protein sequence ID" value="KEZ93129.1"/>
    <property type="molecule type" value="Genomic_DNA"/>
</dbReference>
<dbReference type="InterPro" id="IPR016195">
    <property type="entry name" value="Pol/histidinol_Pase-like"/>
</dbReference>
<comment type="catalytic activity">
    <reaction evidence="4">
        <text>O-phospho-L-tyrosyl-[protein] + H2O = L-tyrosyl-[protein] + phosphate</text>
        <dbReference type="Rhea" id="RHEA:10684"/>
        <dbReference type="Rhea" id="RHEA-COMP:10136"/>
        <dbReference type="Rhea" id="RHEA-COMP:20101"/>
        <dbReference type="ChEBI" id="CHEBI:15377"/>
        <dbReference type="ChEBI" id="CHEBI:43474"/>
        <dbReference type="ChEBI" id="CHEBI:46858"/>
        <dbReference type="ChEBI" id="CHEBI:61978"/>
        <dbReference type="EC" id="3.1.3.48"/>
    </reaction>
</comment>
<dbReference type="SUPFAM" id="SSF89550">
    <property type="entry name" value="PHP domain-like"/>
    <property type="match status" value="1"/>
</dbReference>
<accession>A0A084JVZ5</accession>
<evidence type="ECO:0000256" key="2">
    <source>
        <dbReference type="ARBA" id="ARBA00013064"/>
    </source>
</evidence>
<evidence type="ECO:0000313" key="5">
    <source>
        <dbReference type="EMBL" id="KEZ93129.1"/>
    </source>
</evidence>
<dbReference type="GO" id="GO:0030145">
    <property type="term" value="F:manganese ion binding"/>
    <property type="evidence" value="ECO:0007669"/>
    <property type="project" value="InterPro"/>
</dbReference>
<dbReference type="AlphaFoldDB" id="A0A084JVZ5"/>
<evidence type="ECO:0000256" key="3">
    <source>
        <dbReference type="ARBA" id="ARBA00022801"/>
    </source>
</evidence>
<gene>
    <name evidence="5" type="ORF">IL45_13485</name>
</gene>
<dbReference type="Pfam" id="PF19567">
    <property type="entry name" value="CpsB_CapC"/>
    <property type="match status" value="1"/>
</dbReference>
<dbReference type="Proteomes" id="UP000028531">
    <property type="component" value="Unassembled WGS sequence"/>
</dbReference>
<evidence type="ECO:0000256" key="4">
    <source>
        <dbReference type="ARBA" id="ARBA00051722"/>
    </source>
</evidence>
<dbReference type="PANTHER" id="PTHR39181:SF1">
    <property type="entry name" value="TYROSINE-PROTEIN PHOSPHATASE YWQE"/>
    <property type="match status" value="1"/>
</dbReference>
<reference evidence="5 6" key="1">
    <citation type="submission" date="2014-07" db="EMBL/GenBank/DDBJ databases">
        <title>Draft genome sequence of Nonlabens ulvanivorans, an ulvan degrading bacterium.</title>
        <authorList>
            <person name="Kopel M."/>
            <person name="Helbert W."/>
            <person name="Henrissat B."/>
            <person name="Doniger T."/>
            <person name="Banin E."/>
        </authorList>
    </citation>
    <scope>NUCLEOTIDE SEQUENCE [LARGE SCALE GENOMIC DNA]</scope>
    <source>
        <strain evidence="5 6">PLR</strain>
    </source>
</reference>
<organism evidence="5 6">
    <name type="scientific">Nonlabens ulvanivorans</name>
    <name type="common">Persicivirga ulvanivorans</name>
    <dbReference type="NCBI Taxonomy" id="906888"/>
    <lineage>
        <taxon>Bacteria</taxon>
        <taxon>Pseudomonadati</taxon>
        <taxon>Bacteroidota</taxon>
        <taxon>Flavobacteriia</taxon>
        <taxon>Flavobacteriales</taxon>
        <taxon>Flavobacteriaceae</taxon>
        <taxon>Nonlabens</taxon>
    </lineage>
</organism>
<comment type="similarity">
    <text evidence="1">Belongs to the metallo-dependent hydrolases superfamily. CpsB/CapC family.</text>
</comment>
<evidence type="ECO:0000313" key="6">
    <source>
        <dbReference type="Proteomes" id="UP000028531"/>
    </source>
</evidence>
<dbReference type="PANTHER" id="PTHR39181">
    <property type="entry name" value="TYROSINE-PROTEIN PHOSPHATASE YWQE"/>
    <property type="match status" value="1"/>
</dbReference>
<dbReference type="EC" id="3.1.3.48" evidence="2"/>
<dbReference type="PIRSF" id="PIRSF016557">
    <property type="entry name" value="Caps_synth_CpsB"/>
    <property type="match status" value="1"/>
</dbReference>
<protein>
    <recommendedName>
        <fullName evidence="2">protein-tyrosine-phosphatase</fullName>
        <ecNumber evidence="2">3.1.3.48</ecNumber>
    </recommendedName>
</protein>
<comment type="caution">
    <text evidence="5">The sequence shown here is derived from an EMBL/GenBank/DDBJ whole genome shotgun (WGS) entry which is preliminary data.</text>
</comment>
<keyword evidence="3" id="KW-0378">Hydrolase</keyword>
<dbReference type="InterPro" id="IPR016667">
    <property type="entry name" value="Caps_polysacc_synth_CpsB/CapC"/>
</dbReference>
<proteinExistence type="inferred from homology"/>
<dbReference type="Gene3D" id="3.20.20.140">
    <property type="entry name" value="Metal-dependent hydrolases"/>
    <property type="match status" value="1"/>
</dbReference>
<sequence length="244" mass="28339">MMLFFSKKSFLVDHLEGLVDIHNHILPGIDDGSPDLSTTIEMIRLFKEIGYKGCIATPHTMEDYYGNDTETITLNYKDTIDQLHASENHSFIVKASSEYMMDSGFEELIESEKILFLKDRILLTEFSYFQKPEYVNEVVFDMLQKDITPILAHPERYRYIKGIEEFKDLKNRGFLFQLNLLSIQGHYGKDAQKKAMLLLEHNLYDLVGTDAHKPEHLSKIKEIQIKSNIIKSIQPVIENSKLNF</sequence>